<protein>
    <submittedName>
        <fullName evidence="2">Uncharacterized protein</fullName>
    </submittedName>
</protein>
<feature type="compositionally biased region" description="Basic and acidic residues" evidence="1">
    <location>
        <begin position="24"/>
        <end position="37"/>
    </location>
</feature>
<gene>
    <name evidence="2" type="ORF">EV385_4310</name>
</gene>
<name>A0A4Q7ZN56_9ACTN</name>
<dbReference type="EMBL" id="SHKY01000001">
    <property type="protein sequence ID" value="RZU52447.1"/>
    <property type="molecule type" value="Genomic_DNA"/>
</dbReference>
<proteinExistence type="predicted"/>
<dbReference type="AlphaFoldDB" id="A0A4Q7ZN56"/>
<organism evidence="2 3">
    <name type="scientific">Krasilnikovia cinnamomea</name>
    <dbReference type="NCBI Taxonomy" id="349313"/>
    <lineage>
        <taxon>Bacteria</taxon>
        <taxon>Bacillati</taxon>
        <taxon>Actinomycetota</taxon>
        <taxon>Actinomycetes</taxon>
        <taxon>Micromonosporales</taxon>
        <taxon>Micromonosporaceae</taxon>
        <taxon>Krasilnikovia</taxon>
    </lineage>
</organism>
<keyword evidence="3" id="KW-1185">Reference proteome</keyword>
<comment type="caution">
    <text evidence="2">The sequence shown here is derived from an EMBL/GenBank/DDBJ whole genome shotgun (WGS) entry which is preliminary data.</text>
</comment>
<reference evidence="2 3" key="1">
    <citation type="submission" date="2019-02" db="EMBL/GenBank/DDBJ databases">
        <title>Sequencing the genomes of 1000 actinobacteria strains.</title>
        <authorList>
            <person name="Klenk H.-P."/>
        </authorList>
    </citation>
    <scope>NUCLEOTIDE SEQUENCE [LARGE SCALE GENOMIC DNA]</scope>
    <source>
        <strain evidence="2 3">DSM 45162</strain>
    </source>
</reference>
<dbReference type="Proteomes" id="UP000292564">
    <property type="component" value="Unassembled WGS sequence"/>
</dbReference>
<evidence type="ECO:0000313" key="3">
    <source>
        <dbReference type="Proteomes" id="UP000292564"/>
    </source>
</evidence>
<evidence type="ECO:0000313" key="2">
    <source>
        <dbReference type="EMBL" id="RZU52447.1"/>
    </source>
</evidence>
<evidence type="ECO:0000256" key="1">
    <source>
        <dbReference type="SAM" id="MobiDB-lite"/>
    </source>
</evidence>
<feature type="compositionally biased region" description="Acidic residues" evidence="1">
    <location>
        <begin position="14"/>
        <end position="23"/>
    </location>
</feature>
<feature type="region of interest" description="Disordered" evidence="1">
    <location>
        <begin position="1"/>
        <end position="60"/>
    </location>
</feature>
<accession>A0A4Q7ZN56</accession>
<sequence length="60" mass="6261">MTTNNERPPAIGDPDPDDLDDDFAAEHADTVVDREIAGGDQPGETESPQGWSGLESAGPP</sequence>